<feature type="region of interest" description="Disordered" evidence="1">
    <location>
        <begin position="1"/>
        <end position="143"/>
    </location>
</feature>
<dbReference type="Proteomes" id="UP000663852">
    <property type="component" value="Unassembled WGS sequence"/>
</dbReference>
<accession>A0A814BH98</accession>
<name>A0A814BH98_ADIRI</name>
<feature type="compositionally biased region" description="Polar residues" evidence="1">
    <location>
        <begin position="307"/>
        <end position="323"/>
    </location>
</feature>
<keyword evidence="4" id="KW-1185">Reference proteome</keyword>
<feature type="region of interest" description="Disordered" evidence="1">
    <location>
        <begin position="248"/>
        <end position="336"/>
    </location>
</feature>
<dbReference type="AlphaFoldDB" id="A0A814BH98"/>
<feature type="compositionally biased region" description="Low complexity" evidence="1">
    <location>
        <begin position="263"/>
        <end position="273"/>
    </location>
</feature>
<feature type="compositionally biased region" description="Basic residues" evidence="1">
    <location>
        <begin position="37"/>
        <end position="48"/>
    </location>
</feature>
<gene>
    <name evidence="3" type="ORF">EDS130_LOCUS11224</name>
    <name evidence="2" type="ORF">XAT740_LOCUS9245</name>
</gene>
<evidence type="ECO:0000313" key="2">
    <source>
        <dbReference type="EMBL" id="CAF0924893.1"/>
    </source>
</evidence>
<dbReference type="Proteomes" id="UP000663828">
    <property type="component" value="Unassembled WGS sequence"/>
</dbReference>
<feature type="compositionally biased region" description="Basic residues" evidence="1">
    <location>
        <begin position="67"/>
        <end position="80"/>
    </location>
</feature>
<organism evidence="3 5">
    <name type="scientific">Adineta ricciae</name>
    <name type="common">Rotifer</name>
    <dbReference type="NCBI Taxonomy" id="249248"/>
    <lineage>
        <taxon>Eukaryota</taxon>
        <taxon>Metazoa</taxon>
        <taxon>Spiralia</taxon>
        <taxon>Gnathifera</taxon>
        <taxon>Rotifera</taxon>
        <taxon>Eurotatoria</taxon>
        <taxon>Bdelloidea</taxon>
        <taxon>Adinetida</taxon>
        <taxon>Adinetidae</taxon>
        <taxon>Adineta</taxon>
    </lineage>
</organism>
<evidence type="ECO:0000313" key="5">
    <source>
        <dbReference type="Proteomes" id="UP000663852"/>
    </source>
</evidence>
<proteinExistence type="predicted"/>
<feature type="compositionally biased region" description="Basic and acidic residues" evidence="1">
    <location>
        <begin position="103"/>
        <end position="139"/>
    </location>
</feature>
<reference evidence="3" key="1">
    <citation type="submission" date="2021-02" db="EMBL/GenBank/DDBJ databases">
        <authorList>
            <person name="Nowell W R."/>
        </authorList>
    </citation>
    <scope>NUCLEOTIDE SEQUENCE</scope>
</reference>
<dbReference type="OrthoDB" id="10071544at2759"/>
<evidence type="ECO:0000256" key="1">
    <source>
        <dbReference type="SAM" id="MobiDB-lite"/>
    </source>
</evidence>
<sequence length="336" mass="37766">MPESKLKKRTKSDDDDNDGGIDPKTIARRKQEAEEKKKKRNELKKKKQTALIDDPVDEDEDGGIVNKKSKVKPTKTKKKSSMPLCVRHHDDENEDDDGGVYKQKLDAAEKKKQAVKEKTKKKEQEKAIKNKVNNDHDGDGVSDSEINKLKKIIRKEKTIEIDDEDEDGGRIVKTYDTVKTIMSSKRPVLHTEASIRKASEADIDDGNMKSLKDEKNITAITYDTISKLLIKPSIRLSDRQLKESIGEFHFEPVSDDEDESERSVTVNSSSTSSGITDENRIHLLRSSSYRKAMDASPPTVKQRSKVFASSINKQENGSDQLSHNDAADAVAEQTQS</sequence>
<dbReference type="EMBL" id="CAJNOJ010000040">
    <property type="protein sequence ID" value="CAF0929632.1"/>
    <property type="molecule type" value="Genomic_DNA"/>
</dbReference>
<protein>
    <submittedName>
        <fullName evidence="3">Uncharacterized protein</fullName>
    </submittedName>
</protein>
<evidence type="ECO:0000313" key="3">
    <source>
        <dbReference type="EMBL" id="CAF0929632.1"/>
    </source>
</evidence>
<evidence type="ECO:0000313" key="4">
    <source>
        <dbReference type="Proteomes" id="UP000663828"/>
    </source>
</evidence>
<dbReference type="EMBL" id="CAJNOR010000473">
    <property type="protein sequence ID" value="CAF0924893.1"/>
    <property type="molecule type" value="Genomic_DNA"/>
</dbReference>
<comment type="caution">
    <text evidence="3">The sequence shown here is derived from an EMBL/GenBank/DDBJ whole genome shotgun (WGS) entry which is preliminary data.</text>
</comment>
<feature type="compositionally biased region" description="Basic residues" evidence="1">
    <location>
        <begin position="1"/>
        <end position="10"/>
    </location>
</feature>